<feature type="domain" description="Restriction endonuclease type II-like" evidence="3">
    <location>
        <begin position="1211"/>
        <end position="1306"/>
    </location>
</feature>
<dbReference type="SUPFAM" id="SSF52540">
    <property type="entry name" value="P-loop containing nucleoside triphosphate hydrolases"/>
    <property type="match status" value="1"/>
</dbReference>
<dbReference type="SUPFAM" id="SSF52980">
    <property type="entry name" value="Restriction endonuclease-like"/>
    <property type="match status" value="1"/>
</dbReference>
<evidence type="ECO:0000259" key="3">
    <source>
        <dbReference type="Pfam" id="PF18741"/>
    </source>
</evidence>
<dbReference type="InterPro" id="IPR049468">
    <property type="entry name" value="Restrct_endonuc-II-like_dom"/>
</dbReference>
<dbReference type="HOGENOM" id="CLU_000788_3_2_3"/>
<evidence type="ECO:0000259" key="2">
    <source>
        <dbReference type="Pfam" id="PF13087"/>
    </source>
</evidence>
<feature type="domain" description="DNA2/NAM7 helicase-like C-terminal" evidence="2">
    <location>
        <begin position="978"/>
        <end position="1162"/>
    </location>
</feature>
<evidence type="ECO:0000259" key="1">
    <source>
        <dbReference type="Pfam" id="PF13086"/>
    </source>
</evidence>
<dbReference type="FunFam" id="3.40.960.10:FF:000002">
    <property type="entry name" value="DNA helicase related protein"/>
    <property type="match status" value="1"/>
</dbReference>
<dbReference type="eggNOG" id="COG1112">
    <property type="taxonomic scope" value="Bacteria"/>
</dbReference>
<dbReference type="Pfam" id="PF13086">
    <property type="entry name" value="AAA_11"/>
    <property type="match status" value="2"/>
</dbReference>
<sequence>MNNAVTPAIQQRIKAWKDRLADLSKRNRLLYFKKDKPPTVEISKPESISILFDALIGGEPRPLPVDELETTQVGAERTKFLKKLRKEANALVKEKGVNSLFVAIGTLTWNVPEKPKELITSPILLIPVELGKTPRKEDYTLYSTEEEVALNPVLVQKLSTDFGITLPENQIEYDLGYNELLKGIRQAVAEYPGWKVENTAYISLFQRTKAAMIQDIERLEQNEEIVANHPILLGLAGNSTAYESTIPQTINARELDERVDPESVFQILEADSSQQVVIEAAKAGLSFVVQGPPGTGKSQTIVNIIAELIGANKRVLLVSEKETALEVVFNKLKECGLEDTCLNLHHRGTTNKKYFYQHLNKTVSQLLQRHESPEQSVLFNELHRYRKILKDHPVRLHQKQHPLNKSAFELYGELLRLERANIPVLKFTLSNVNEWSESRLLDAKELLRQLSGFLPFFRGEQTTVWTRSQLRYFSFERRSEFLGGIESLRKSIELVKRTRVRLGELLGGETSTELENLYLAVTHIIAAPEVPEGWPRGTDVKNLKQLFSDLEWEVKTIESNSLKAKYRGEILDLNLSAILERYQQYKGISRFFWLSYWQDRISLLKCRIVKGQVSDKELMSNLETAVRLQVLRDRLRTPQHPARPVFRRFFRTEKPDLHGIRRALNWLIELQKYDLDAEKVATAISSLDCRRELKKNRDNLKTSQQQIKEGFDLLLNYFPQDFIAIFITQSLEAVEEFLNTAENELDLFEDWLTYQKLLEQIDALGAGAFLDKLRESEIAPESWYSVLEKGVYENWLTLIHTNNPELRNFRSHLHEQVVREFSELDKKQYEVARERLRQSHAECWREWSRQSTAKQQMQVLQKQSGKQKRHKEIREFITNVPELVTTLKPCWLMSPLAVSQYVDPQVVNFDVVIFDEASQIRTEEAIPSIMRAKQVIIVGDNKQLPPTSFFVGTTADEEEDEDEDIYESVLDECLTFMENHTLVWHYRSQDESLIAFSNQKIYDSQLISFPNPVQDANRGVHFRYVEEGIYDRGGRRDNIREAEEVAQLTLEHIQQNPDQSLGIIAFSQAQANAIEEKLDQLSATCPGLEEFCQDDSSKFFLKSLERVQGDERDVIILSFGYGFDSQGKFIHNFGPLNPLLVGERRLNVAITRAKYKLLLVASIQAENLDLSRTNSTGVALLKDYMAYAASGGQKLEGNQSDDLTRLNSPLEDDIYQALIERNYRVERRVGFSDYQIDLAVKDEQQDEFLLGIECDGVTYNRYPTVRDRDRLRQLVLEKLGWRIHRIWSREWFRDRNSQIDKLVERLEEIRLQK</sequence>
<dbReference type="OrthoDB" id="9757917at2"/>
<organism evidence="4 5">
    <name type="scientific">Coleofasciculus chthonoplastes PCC 7420</name>
    <dbReference type="NCBI Taxonomy" id="118168"/>
    <lineage>
        <taxon>Bacteria</taxon>
        <taxon>Bacillati</taxon>
        <taxon>Cyanobacteriota</taxon>
        <taxon>Cyanophyceae</taxon>
        <taxon>Coleofasciculales</taxon>
        <taxon>Coleofasciculaceae</taxon>
        <taxon>Coleofasciculus</taxon>
    </lineage>
</organism>
<dbReference type="EMBL" id="DS989851">
    <property type="protein sequence ID" value="EDX75014.1"/>
    <property type="molecule type" value="Genomic_DNA"/>
</dbReference>
<dbReference type="InterPro" id="IPR047187">
    <property type="entry name" value="SF1_C_Upf1"/>
</dbReference>
<evidence type="ECO:0008006" key="6">
    <source>
        <dbReference type="Google" id="ProtNLM"/>
    </source>
</evidence>
<dbReference type="PANTHER" id="PTHR10887">
    <property type="entry name" value="DNA2/NAM7 HELICASE FAMILY"/>
    <property type="match status" value="1"/>
</dbReference>
<dbReference type="GO" id="GO:0004386">
    <property type="term" value="F:helicase activity"/>
    <property type="evidence" value="ECO:0007669"/>
    <property type="project" value="InterPro"/>
</dbReference>
<dbReference type="InterPro" id="IPR041677">
    <property type="entry name" value="DNA2/NAM7_AAA_11"/>
</dbReference>
<accession>B4VT05</accession>
<dbReference type="PANTHER" id="PTHR10887:SF530">
    <property type="entry name" value="SUPERFAMILY I DNA HELICASES"/>
    <property type="match status" value="1"/>
</dbReference>
<dbReference type="Gene3D" id="3.40.960.10">
    <property type="entry name" value="VSR Endonuclease"/>
    <property type="match status" value="1"/>
</dbReference>
<dbReference type="InterPro" id="IPR041679">
    <property type="entry name" value="DNA2/NAM7-like_C"/>
</dbReference>
<dbReference type="CDD" id="cd18808">
    <property type="entry name" value="SF1_C_Upf1"/>
    <property type="match status" value="1"/>
</dbReference>
<proteinExistence type="predicted"/>
<dbReference type="Gene3D" id="3.40.50.300">
    <property type="entry name" value="P-loop containing nucleotide triphosphate hydrolases"/>
    <property type="match status" value="3"/>
</dbReference>
<gene>
    <name evidence="4" type="ORF">MC7420_888</name>
</gene>
<dbReference type="InterPro" id="IPR011335">
    <property type="entry name" value="Restrct_endonuc-II-like"/>
</dbReference>
<evidence type="ECO:0000313" key="4">
    <source>
        <dbReference type="EMBL" id="EDX75014.1"/>
    </source>
</evidence>
<dbReference type="InterPro" id="IPR025103">
    <property type="entry name" value="DUF4011"/>
</dbReference>
<feature type="domain" description="DNA2/NAM7 helicase helicase" evidence="1">
    <location>
        <begin position="816"/>
        <end position="948"/>
    </location>
</feature>
<dbReference type="InterPro" id="IPR027417">
    <property type="entry name" value="P-loop_NTPase"/>
</dbReference>
<keyword evidence="5" id="KW-1185">Reference proteome</keyword>
<dbReference type="RefSeq" id="WP_006101834.1">
    <property type="nucleotide sequence ID" value="NZ_DS989851.1"/>
</dbReference>
<dbReference type="STRING" id="118168.MC7420_888"/>
<dbReference type="eggNOG" id="COG0507">
    <property type="taxonomic scope" value="Bacteria"/>
</dbReference>
<reference evidence="4 5" key="1">
    <citation type="submission" date="2008-07" db="EMBL/GenBank/DDBJ databases">
        <authorList>
            <person name="Tandeau de Marsac N."/>
            <person name="Ferriera S."/>
            <person name="Johnson J."/>
            <person name="Kravitz S."/>
            <person name="Beeson K."/>
            <person name="Sutton G."/>
            <person name="Rogers Y.-H."/>
            <person name="Friedman R."/>
            <person name="Frazier M."/>
            <person name="Venter J.C."/>
        </authorList>
    </citation>
    <scope>NUCLEOTIDE SEQUENCE [LARGE SCALE GENOMIC DNA]</scope>
    <source>
        <strain evidence="4 5">PCC 7420</strain>
    </source>
</reference>
<dbReference type="Pfam" id="PF13087">
    <property type="entry name" value="AAA_12"/>
    <property type="match status" value="1"/>
</dbReference>
<name>B4VT05_9CYAN</name>
<protein>
    <recommendedName>
        <fullName evidence="6">RAP domain-containing protein</fullName>
    </recommendedName>
</protein>
<dbReference type="InterPro" id="IPR045055">
    <property type="entry name" value="DNA2/NAM7-like"/>
</dbReference>
<dbReference type="Proteomes" id="UP000003835">
    <property type="component" value="Unassembled WGS sequence"/>
</dbReference>
<feature type="domain" description="DNA2/NAM7 helicase helicase" evidence="1">
    <location>
        <begin position="271"/>
        <end position="371"/>
    </location>
</feature>
<evidence type="ECO:0000313" key="5">
    <source>
        <dbReference type="Proteomes" id="UP000003835"/>
    </source>
</evidence>
<dbReference type="Pfam" id="PF13195">
    <property type="entry name" value="DUF4011"/>
    <property type="match status" value="1"/>
</dbReference>
<dbReference type="Pfam" id="PF18741">
    <property type="entry name" value="MTES_1575"/>
    <property type="match status" value="1"/>
</dbReference>